<feature type="compositionally biased region" description="Polar residues" evidence="1">
    <location>
        <begin position="195"/>
        <end position="210"/>
    </location>
</feature>
<sequence>MATIIKKFRAAVFLLAVGINFGLVLFVQASVFENGALILHCTYKFGERDFRMYAEYQKYVSVEYDAYIGIGFSAGLKLGRQGIEIESARVGLLKSDWDTESEVGLRFNAPEDKWYLDGGISDSLNSINGQISLDWKAFSFLPESISKLEISESSFHRPLTKKEENALISPPDRPSNKYAGDDTIGPVIDLGDGVTMQNASTSPKVKTSYTDTEEEIADAVSEMRKLEFAEELPDDYVFAEPTFHERPLTNKLGEPIVYAEDQKDVPVKEERSLKPPPRNTGGETIGPVIDLGDGVTMQKIFTSPKVKTSYDGDEMADSFSDAFTKPITSFIEASDDLHSAINNKPPSISPTDRAKMDKAGQFIGFGLSLMNPVGAAATGFGHAVDVVQDIAHGEGAPDNPSSLSSDLMSMKMAGMGKGVIKQTKTAPPNNGGRKSFLNKGGKESVDHIKGNKGEGWSEKFTFGLPRVKGKLGSPTEAPGLAEASPESISLDELRARLKSRNDKFTSRSTQKMIRDSTIMRKNKDGAVTATTSFSGSGGGRSSYKTQFDPNKQSIRFLYSLRGGDTLISQSDVVRNQFLKLEQSDQFVPGRHERVQIMNRRAQKVMKEYGGKKHSQQLYDAFLRNTDNGRSSWRIATEFGARPTSVTRRGSDVIIETTHDSSIPEDFELPSRDRHFIPDKTTIPPPAYETLPSESINTESSPQKCCNIQ</sequence>
<reference evidence="2 3" key="1">
    <citation type="submission" date="2016-11" db="EMBL/GenBank/DDBJ databases">
        <title>Mixed transmission modes and dynamic genome evolution in an obligate animal-bacterial symbiosis.</title>
        <authorList>
            <person name="Russell S.L."/>
            <person name="Corbett-Detig R.B."/>
            <person name="Cavanaugh C.M."/>
        </authorList>
    </citation>
    <scope>NUCLEOTIDE SEQUENCE [LARGE SCALE GENOMIC DNA]</scope>
    <source>
        <strain evidence="2">Sp-SM6</strain>
    </source>
</reference>
<protein>
    <submittedName>
        <fullName evidence="2">Uncharacterized protein</fullName>
    </submittedName>
</protein>
<comment type="caution">
    <text evidence="2">The sequence shown here is derived from an EMBL/GenBank/DDBJ whole genome shotgun (WGS) entry which is preliminary data.</text>
</comment>
<evidence type="ECO:0000313" key="3">
    <source>
        <dbReference type="Proteomes" id="UP000190198"/>
    </source>
</evidence>
<feature type="region of interest" description="Disordered" evidence="1">
    <location>
        <begin position="161"/>
        <end position="180"/>
    </location>
</feature>
<accession>A0A1T2L0K6</accession>
<gene>
    <name evidence="2" type="ORF">BOW52_08365</name>
</gene>
<organism evidence="2 3">
    <name type="scientific">Solemya elarraichensis gill symbiont</name>
    <dbReference type="NCBI Taxonomy" id="1918949"/>
    <lineage>
        <taxon>Bacteria</taxon>
        <taxon>Pseudomonadati</taxon>
        <taxon>Pseudomonadota</taxon>
        <taxon>Gammaproteobacteria</taxon>
        <taxon>sulfur-oxidizing symbionts</taxon>
    </lineage>
</organism>
<evidence type="ECO:0000313" key="2">
    <source>
        <dbReference type="EMBL" id="OOZ38540.1"/>
    </source>
</evidence>
<dbReference type="Proteomes" id="UP000190198">
    <property type="component" value="Unassembled WGS sequence"/>
</dbReference>
<keyword evidence="3" id="KW-1185">Reference proteome</keyword>
<dbReference type="AlphaFoldDB" id="A0A1T2L0K6"/>
<evidence type="ECO:0000256" key="1">
    <source>
        <dbReference type="SAM" id="MobiDB-lite"/>
    </source>
</evidence>
<feature type="compositionally biased region" description="Polar residues" evidence="1">
    <location>
        <begin position="691"/>
        <end position="708"/>
    </location>
</feature>
<name>A0A1T2L0K6_9GAMM</name>
<dbReference type="EMBL" id="MPRK01000172">
    <property type="protein sequence ID" value="OOZ38540.1"/>
    <property type="molecule type" value="Genomic_DNA"/>
</dbReference>
<feature type="region of interest" description="Disordered" evidence="1">
    <location>
        <begin position="265"/>
        <end position="289"/>
    </location>
</feature>
<dbReference type="PROSITE" id="PS50890">
    <property type="entry name" value="PUA"/>
    <property type="match status" value="1"/>
</dbReference>
<proteinExistence type="predicted"/>
<feature type="compositionally biased region" description="Basic and acidic residues" evidence="1">
    <location>
        <begin position="440"/>
        <end position="452"/>
    </location>
</feature>
<dbReference type="OrthoDB" id="6630571at2"/>
<feature type="compositionally biased region" description="Basic and acidic residues" evidence="1">
    <location>
        <begin position="668"/>
        <end position="677"/>
    </location>
</feature>
<dbReference type="RefSeq" id="WP_078477296.1">
    <property type="nucleotide sequence ID" value="NZ_MPRK01000172.1"/>
</dbReference>
<feature type="region of interest" description="Disordered" evidence="1">
    <location>
        <begin position="192"/>
        <end position="211"/>
    </location>
</feature>
<feature type="region of interest" description="Disordered" evidence="1">
    <location>
        <begin position="667"/>
        <end position="708"/>
    </location>
</feature>
<feature type="region of interest" description="Disordered" evidence="1">
    <location>
        <begin position="421"/>
        <end position="452"/>
    </location>
</feature>